<keyword evidence="1" id="KW-0456">Lyase</keyword>
<organism evidence="3 4">
    <name type="scientific">Populus tomentosa</name>
    <name type="common">Chinese white poplar</name>
    <dbReference type="NCBI Taxonomy" id="118781"/>
    <lineage>
        <taxon>Eukaryota</taxon>
        <taxon>Viridiplantae</taxon>
        <taxon>Streptophyta</taxon>
        <taxon>Embryophyta</taxon>
        <taxon>Tracheophyta</taxon>
        <taxon>Spermatophyta</taxon>
        <taxon>Magnoliopsida</taxon>
        <taxon>eudicotyledons</taxon>
        <taxon>Gunneridae</taxon>
        <taxon>Pentapetalae</taxon>
        <taxon>rosids</taxon>
        <taxon>fabids</taxon>
        <taxon>Malpighiales</taxon>
        <taxon>Salicaceae</taxon>
        <taxon>Saliceae</taxon>
        <taxon>Populus</taxon>
    </lineage>
</organism>
<sequence length="121" mass="13590">MVFWVFGYGSLVWNPGFEYDAKVIGFIKDYRLVFLLDLGMFLLLTNLIFCTPACTDHRGTPESPARTCTLEDVEGPVALVVVERGAAFCVRGGPGTERLAMECLERIESDKKSLVDFYKVR</sequence>
<comment type="caution">
    <text evidence="3">The sequence shown here is derived from an EMBL/GenBank/DDBJ whole genome shotgun (WGS) entry which is preliminary data.</text>
</comment>
<evidence type="ECO:0000313" key="4">
    <source>
        <dbReference type="Proteomes" id="UP000886885"/>
    </source>
</evidence>
<keyword evidence="2" id="KW-0812">Transmembrane</keyword>
<keyword evidence="2" id="KW-1133">Transmembrane helix</keyword>
<dbReference type="PANTHER" id="PTHR12192">
    <property type="entry name" value="CATION TRANSPORT PROTEIN CHAC-RELATED"/>
    <property type="match status" value="1"/>
</dbReference>
<proteinExistence type="predicted"/>
<dbReference type="GO" id="GO:0061928">
    <property type="term" value="F:glutathione specific gamma-glutamylcyclotransferase activity"/>
    <property type="evidence" value="ECO:0007669"/>
    <property type="project" value="InterPro"/>
</dbReference>
<evidence type="ECO:0000256" key="1">
    <source>
        <dbReference type="ARBA" id="ARBA00023239"/>
    </source>
</evidence>
<feature type="transmembrane region" description="Helical" evidence="2">
    <location>
        <begin position="32"/>
        <end position="49"/>
    </location>
</feature>
<evidence type="ECO:0000256" key="2">
    <source>
        <dbReference type="SAM" id="Phobius"/>
    </source>
</evidence>
<name>A0A8X8CZ44_POPTO</name>
<dbReference type="Proteomes" id="UP000886885">
    <property type="component" value="Chromosome 6D"/>
</dbReference>
<dbReference type="AlphaFoldDB" id="A0A8X8CZ44"/>
<dbReference type="PANTHER" id="PTHR12192:SF19">
    <property type="entry name" value="GAMMA-GLUTAMYLCYCLOTRANSFERASE 2-2"/>
    <property type="match status" value="1"/>
</dbReference>
<dbReference type="GO" id="GO:0005737">
    <property type="term" value="C:cytoplasm"/>
    <property type="evidence" value="ECO:0007669"/>
    <property type="project" value="TreeGrafter"/>
</dbReference>
<protein>
    <recommendedName>
        <fullName evidence="5">Gamma-glutamylcyclotransferase</fullName>
    </recommendedName>
</protein>
<dbReference type="OrthoDB" id="1933483at2759"/>
<gene>
    <name evidence="3" type="ORF">POTOM_026085</name>
</gene>
<dbReference type="InterPro" id="IPR006840">
    <property type="entry name" value="ChaC"/>
</dbReference>
<dbReference type="Pfam" id="PF04752">
    <property type="entry name" value="ChaC"/>
    <property type="match status" value="1"/>
</dbReference>
<dbReference type="EMBL" id="JAAWWB010000012">
    <property type="protein sequence ID" value="KAG6770404.1"/>
    <property type="molecule type" value="Genomic_DNA"/>
</dbReference>
<evidence type="ECO:0008006" key="5">
    <source>
        <dbReference type="Google" id="ProtNLM"/>
    </source>
</evidence>
<accession>A0A8X8CZ44</accession>
<evidence type="ECO:0000313" key="3">
    <source>
        <dbReference type="EMBL" id="KAG6770404.1"/>
    </source>
</evidence>
<dbReference type="GO" id="GO:0006751">
    <property type="term" value="P:glutathione catabolic process"/>
    <property type="evidence" value="ECO:0007669"/>
    <property type="project" value="InterPro"/>
</dbReference>
<reference evidence="3" key="1">
    <citation type="journal article" date="2020" name="bioRxiv">
        <title>Hybrid origin of Populus tomentosa Carr. identified through genome sequencing and phylogenomic analysis.</title>
        <authorList>
            <person name="An X."/>
            <person name="Gao K."/>
            <person name="Chen Z."/>
            <person name="Li J."/>
            <person name="Yang X."/>
            <person name="Yang X."/>
            <person name="Zhou J."/>
            <person name="Guo T."/>
            <person name="Zhao T."/>
            <person name="Huang S."/>
            <person name="Miao D."/>
            <person name="Khan W.U."/>
            <person name="Rao P."/>
            <person name="Ye M."/>
            <person name="Lei B."/>
            <person name="Liao W."/>
            <person name="Wang J."/>
            <person name="Ji L."/>
            <person name="Li Y."/>
            <person name="Guo B."/>
            <person name="Mustafa N.S."/>
            <person name="Li S."/>
            <person name="Yun Q."/>
            <person name="Keller S.R."/>
            <person name="Mao J."/>
            <person name="Zhang R."/>
            <person name="Strauss S.H."/>
        </authorList>
    </citation>
    <scope>NUCLEOTIDE SEQUENCE</scope>
    <source>
        <strain evidence="3">GM15</strain>
        <tissue evidence="3">Leaf</tissue>
    </source>
</reference>
<keyword evidence="2" id="KW-0472">Membrane</keyword>
<keyword evidence="4" id="KW-1185">Reference proteome</keyword>